<comment type="caution">
    <text evidence="1">The sequence shown here is derived from an EMBL/GenBank/DDBJ whole genome shotgun (WGS) entry which is preliminary data.</text>
</comment>
<reference evidence="1" key="1">
    <citation type="submission" date="2019-12" db="EMBL/GenBank/DDBJ databases">
        <title>Genome sequencing and annotation of Brassica cretica.</title>
        <authorList>
            <person name="Studholme D.J."/>
            <person name="Sarris P.F."/>
        </authorList>
    </citation>
    <scope>NUCLEOTIDE SEQUENCE</scope>
    <source>
        <strain evidence="1">PFS-102/07</strain>
        <tissue evidence="1">Leaf</tissue>
    </source>
</reference>
<dbReference type="AlphaFoldDB" id="A0A8S9JZZ8"/>
<gene>
    <name evidence="1" type="ORF">F2Q70_00037230</name>
</gene>
<dbReference type="EMBL" id="QGKY02000246">
    <property type="protein sequence ID" value="KAF2587521.1"/>
    <property type="molecule type" value="Genomic_DNA"/>
</dbReference>
<sequence length="105" mass="11366">MSNDVDVSSSVDIQVLLLESPKSERMIGYWVEKQLLVGKQASTSSLHILDQDAMKLLVASSFFAYAERSASSFCIDSIVLCISCSPIGVDSASIDAIMCSFVDLH</sequence>
<protein>
    <submittedName>
        <fullName evidence="1">Uncharacterized protein</fullName>
    </submittedName>
</protein>
<name>A0A8S9JZZ8_BRACR</name>
<accession>A0A8S9JZZ8</accession>
<organism evidence="1">
    <name type="scientific">Brassica cretica</name>
    <name type="common">Mustard</name>
    <dbReference type="NCBI Taxonomy" id="69181"/>
    <lineage>
        <taxon>Eukaryota</taxon>
        <taxon>Viridiplantae</taxon>
        <taxon>Streptophyta</taxon>
        <taxon>Embryophyta</taxon>
        <taxon>Tracheophyta</taxon>
        <taxon>Spermatophyta</taxon>
        <taxon>Magnoliopsida</taxon>
        <taxon>eudicotyledons</taxon>
        <taxon>Gunneridae</taxon>
        <taxon>Pentapetalae</taxon>
        <taxon>rosids</taxon>
        <taxon>malvids</taxon>
        <taxon>Brassicales</taxon>
        <taxon>Brassicaceae</taxon>
        <taxon>Brassiceae</taxon>
        <taxon>Brassica</taxon>
    </lineage>
</organism>
<proteinExistence type="predicted"/>
<evidence type="ECO:0000313" key="1">
    <source>
        <dbReference type="EMBL" id="KAF2587521.1"/>
    </source>
</evidence>